<feature type="transmembrane region" description="Helical" evidence="1">
    <location>
        <begin position="133"/>
        <end position="160"/>
    </location>
</feature>
<dbReference type="AlphaFoldDB" id="D9SN91"/>
<dbReference type="Proteomes" id="UP000002730">
    <property type="component" value="Chromosome"/>
</dbReference>
<keyword evidence="1" id="KW-0812">Transmembrane</keyword>
<dbReference type="RefSeq" id="WP_010074236.1">
    <property type="nucleotide sequence ID" value="NC_014393.1"/>
</dbReference>
<dbReference type="InterPro" id="IPR021359">
    <property type="entry name" value="DUF2812"/>
</dbReference>
<proteinExistence type="predicted"/>
<reference evidence="2 3" key="1">
    <citation type="submission" date="2010-08" db="EMBL/GenBank/DDBJ databases">
        <title>Complete sequence of Clostridium cellulovorans 743B.</title>
        <authorList>
            <consortium name="US DOE Joint Genome Institute"/>
            <person name="Lucas S."/>
            <person name="Copeland A."/>
            <person name="Lapidus A."/>
            <person name="Cheng J.-F."/>
            <person name="Bruce D."/>
            <person name="Goodwin L."/>
            <person name="Pitluck S."/>
            <person name="Chertkov O."/>
            <person name="Detter J.C."/>
            <person name="Han C."/>
            <person name="Tapia R."/>
            <person name="Land M."/>
            <person name="Hauser L."/>
            <person name="Chang Y.-J."/>
            <person name="Jeffries C."/>
            <person name="Kyrpides N."/>
            <person name="Ivanova N."/>
            <person name="Mikhailova N."/>
            <person name="Hemme C.L."/>
            <person name="Woyke T."/>
        </authorList>
    </citation>
    <scope>NUCLEOTIDE SEQUENCE [LARGE SCALE GENOMIC DNA]</scope>
    <source>
        <strain evidence="3">ATCC 35296 / DSM 3052 / OCM 3 / 743B</strain>
    </source>
</reference>
<keyword evidence="1" id="KW-0472">Membrane</keyword>
<organism evidence="2 3">
    <name type="scientific">Clostridium cellulovorans (strain ATCC 35296 / DSM 3052 / OCM 3 / 743B)</name>
    <dbReference type="NCBI Taxonomy" id="573061"/>
    <lineage>
        <taxon>Bacteria</taxon>
        <taxon>Bacillati</taxon>
        <taxon>Bacillota</taxon>
        <taxon>Clostridia</taxon>
        <taxon>Eubacteriales</taxon>
        <taxon>Clostridiaceae</taxon>
        <taxon>Clostridium</taxon>
    </lineage>
</organism>
<sequence length="182" mass="21432">MKQIKNKKIMFRYYLITDDEENFINCMLSKGWKISSIKYGFIYEFEECELGEYICRIAFLFKEDGDSIDKEKNVMLRELLQEQNAEILNTTNRKSVIYALRKSKEGKFEINSDIDSKISEYKIRKKSCEVKSCIAIVFGCVFIANIAWIAFAEFIIALLYQYPAFKLGKVIKDLKSQRMIQE</sequence>
<dbReference type="KEGG" id="ccb:Clocel_4222"/>
<keyword evidence="3" id="KW-1185">Reference proteome</keyword>
<evidence type="ECO:0000313" key="2">
    <source>
        <dbReference type="EMBL" id="ADL53883.1"/>
    </source>
</evidence>
<protein>
    <recommendedName>
        <fullName evidence="4">DUF2812 domain-containing protein</fullName>
    </recommendedName>
</protein>
<gene>
    <name evidence="2" type="ordered locus">Clocel_4222</name>
</gene>
<dbReference type="Pfam" id="PF11193">
    <property type="entry name" value="DUF2812"/>
    <property type="match status" value="1"/>
</dbReference>
<evidence type="ECO:0000313" key="3">
    <source>
        <dbReference type="Proteomes" id="UP000002730"/>
    </source>
</evidence>
<dbReference type="HOGENOM" id="CLU_1479603_0_0_9"/>
<dbReference type="STRING" id="573061.Clocel_4222"/>
<name>D9SN91_CLOC7</name>
<dbReference type="EMBL" id="CP002160">
    <property type="protein sequence ID" value="ADL53883.1"/>
    <property type="molecule type" value="Genomic_DNA"/>
</dbReference>
<evidence type="ECO:0008006" key="4">
    <source>
        <dbReference type="Google" id="ProtNLM"/>
    </source>
</evidence>
<dbReference type="OrthoDB" id="8757095at2"/>
<keyword evidence="1" id="KW-1133">Transmembrane helix</keyword>
<evidence type="ECO:0000256" key="1">
    <source>
        <dbReference type="SAM" id="Phobius"/>
    </source>
</evidence>
<accession>D9SN91</accession>